<keyword evidence="1" id="KW-0106">Calcium</keyword>
<feature type="domain" description="EF-hand" evidence="3">
    <location>
        <begin position="60"/>
        <end position="95"/>
    </location>
</feature>
<dbReference type="AlphaFoldDB" id="A0A1Q9CXU2"/>
<evidence type="ECO:0000313" key="6">
    <source>
        <dbReference type="Proteomes" id="UP000186817"/>
    </source>
</evidence>
<dbReference type="InterPro" id="IPR018247">
    <property type="entry name" value="EF_Hand_1_Ca_BS"/>
</dbReference>
<dbReference type="GO" id="GO:0005509">
    <property type="term" value="F:calcium ion binding"/>
    <property type="evidence" value="ECO:0007669"/>
    <property type="project" value="InterPro"/>
</dbReference>
<evidence type="ECO:0000256" key="2">
    <source>
        <dbReference type="SAM" id="MobiDB-lite"/>
    </source>
</evidence>
<feature type="region of interest" description="Disordered" evidence="2">
    <location>
        <begin position="690"/>
        <end position="716"/>
    </location>
</feature>
<dbReference type="PROSITE" id="PS00018">
    <property type="entry name" value="EF_HAND_1"/>
    <property type="match status" value="2"/>
</dbReference>
<evidence type="ECO:0000256" key="1">
    <source>
        <dbReference type="ARBA" id="ARBA00022837"/>
    </source>
</evidence>
<name>A0A1Q9CXU2_SYMMI</name>
<dbReference type="SUPFAM" id="SSF68906">
    <property type="entry name" value="SAP domain"/>
    <property type="match status" value="1"/>
</dbReference>
<dbReference type="EMBL" id="LSRX01000845">
    <property type="protein sequence ID" value="OLP87727.1"/>
    <property type="molecule type" value="Genomic_DNA"/>
</dbReference>
<keyword evidence="6" id="KW-1185">Reference proteome</keyword>
<evidence type="ECO:0000259" key="3">
    <source>
        <dbReference type="PROSITE" id="PS50222"/>
    </source>
</evidence>
<dbReference type="Pfam" id="PF20524">
    <property type="entry name" value="DUF6739"/>
    <property type="match status" value="2"/>
</dbReference>
<dbReference type="Proteomes" id="UP000186817">
    <property type="component" value="Unassembled WGS sequence"/>
</dbReference>
<dbReference type="SMART" id="SM00054">
    <property type="entry name" value="EFh"/>
    <property type="match status" value="2"/>
</dbReference>
<dbReference type="SUPFAM" id="SSF47473">
    <property type="entry name" value="EF-hand"/>
    <property type="match status" value="1"/>
</dbReference>
<gene>
    <name evidence="5" type="ORF">AK812_SmicGene31027</name>
</gene>
<evidence type="ECO:0000259" key="4">
    <source>
        <dbReference type="PROSITE" id="PS50800"/>
    </source>
</evidence>
<dbReference type="InterPro" id="IPR046627">
    <property type="entry name" value="DUF6739"/>
</dbReference>
<dbReference type="PROSITE" id="PS50800">
    <property type="entry name" value="SAP"/>
    <property type="match status" value="1"/>
</dbReference>
<dbReference type="InterPro" id="IPR002048">
    <property type="entry name" value="EF_hand_dom"/>
</dbReference>
<dbReference type="InterPro" id="IPR003034">
    <property type="entry name" value="SAP_dom"/>
</dbReference>
<dbReference type="OrthoDB" id="2111127at2759"/>
<proteinExistence type="predicted"/>
<comment type="caution">
    <text evidence="5">The sequence shown here is derived from an EMBL/GenBank/DDBJ whole genome shotgun (WGS) entry which is preliminary data.</text>
</comment>
<reference evidence="5 6" key="1">
    <citation type="submission" date="2016-02" db="EMBL/GenBank/DDBJ databases">
        <title>Genome analysis of coral dinoflagellate symbionts highlights evolutionary adaptations to a symbiotic lifestyle.</title>
        <authorList>
            <person name="Aranda M."/>
            <person name="Li Y."/>
            <person name="Liew Y.J."/>
            <person name="Baumgarten S."/>
            <person name="Simakov O."/>
            <person name="Wilson M."/>
            <person name="Piel J."/>
            <person name="Ashoor H."/>
            <person name="Bougouffa S."/>
            <person name="Bajic V.B."/>
            <person name="Ryu T."/>
            <person name="Ravasi T."/>
            <person name="Bayer T."/>
            <person name="Micklem G."/>
            <person name="Kim H."/>
            <person name="Bhak J."/>
            <person name="Lajeunesse T.C."/>
            <person name="Voolstra C.R."/>
        </authorList>
    </citation>
    <scope>NUCLEOTIDE SEQUENCE [LARGE SCALE GENOMIC DNA]</scope>
    <source>
        <strain evidence="5 6">CCMP2467</strain>
    </source>
</reference>
<dbReference type="PROSITE" id="PS50222">
    <property type="entry name" value="EF_HAND_2"/>
    <property type="match status" value="1"/>
</dbReference>
<accession>A0A1Q9CXU2</accession>
<evidence type="ECO:0000313" key="5">
    <source>
        <dbReference type="EMBL" id="OLP87727.1"/>
    </source>
</evidence>
<feature type="domain" description="SAP" evidence="4">
    <location>
        <begin position="626"/>
        <end position="660"/>
    </location>
</feature>
<dbReference type="SMART" id="SM00513">
    <property type="entry name" value="SAP"/>
    <property type="match status" value="1"/>
</dbReference>
<protein>
    <submittedName>
        <fullName evidence="5">Uncharacterized protein</fullName>
    </submittedName>
</protein>
<dbReference type="OMA" id="MYKYATH"/>
<dbReference type="Gene3D" id="1.10.238.10">
    <property type="entry name" value="EF-hand"/>
    <property type="match status" value="1"/>
</dbReference>
<organism evidence="5 6">
    <name type="scientific">Symbiodinium microadriaticum</name>
    <name type="common">Dinoflagellate</name>
    <name type="synonym">Zooxanthella microadriatica</name>
    <dbReference type="NCBI Taxonomy" id="2951"/>
    <lineage>
        <taxon>Eukaryota</taxon>
        <taxon>Sar</taxon>
        <taxon>Alveolata</taxon>
        <taxon>Dinophyceae</taxon>
        <taxon>Suessiales</taxon>
        <taxon>Symbiodiniaceae</taxon>
        <taxon>Symbiodinium</taxon>
    </lineage>
</organism>
<dbReference type="InterPro" id="IPR011992">
    <property type="entry name" value="EF-hand-dom_pair"/>
</dbReference>
<dbReference type="Gene3D" id="1.10.720.30">
    <property type="entry name" value="SAP domain"/>
    <property type="match status" value="1"/>
</dbReference>
<dbReference type="Pfam" id="PF13499">
    <property type="entry name" value="EF-hand_7"/>
    <property type="match status" value="1"/>
</dbReference>
<dbReference type="InterPro" id="IPR036361">
    <property type="entry name" value="SAP_dom_sf"/>
</dbReference>
<sequence>MSQHVLRSKTRFQRHENSIPLSLNEKAADKDNNGYLDLHEVKTLMIQHLQVDEKGSTWALTEEYIDLCIARADANSDGRIDLDEFVHLLVMHLPDARIAADAEFTTDTEECIRLWSQERAQRLAKSVVVATLDRIGMQRLAICTSITLGAAMIEATLFVNFSHPAAFFFILRYAAEQLLPSLVWLTQDAALVADAMGYSPEELLVLHMMDPAKKAGRMLAAGQCHAVRSVAAGFGLLGQVFQIAQITTNTRKQFDERVRLGEEPPLSSGANERVIRLCGDFSYVTYTTASKQGKYHVLPVLDPSSMRMLAEKVTFGFRYPLFLGVQSKLWGQPEVWQPLLGDAVQPSWLLDGPSGRKILCIEVDGTERREILLFGRTRKIGIAQASNAFRAISSVVLQSLQQQGVDAASIRLLRVYLGDSHELAVTGAGARYTCRERVQSRCEADVLVDFHAPILQRLRLWALDFAVLAATSQDDPFPTFCFETSCPERFQNVAHLMRDTAQVVDQVSAVRIQKSMGQPLPRLIHYPSTAETVNAAYALARLEKYGCDPTQTLVLCERDWGAKQVRELNAGFQVLSAADVIDDLLREVRQWARHGFSGHEIQSELDRRDAVTLKMLRRHEMDVRSLNHLDYNELQAQLQERGLDTSGKKFTLVERLSAAMKAEERRPAAFEESAICDPYLDPYFFGTQEASSDQKMHRRSRSRSPRATGPLSSEKARAQGLRRLAEDICGVGLQASLASLDAAVAAGSVSSKLLTELEAKLSTCITMIEMQQK</sequence>
<dbReference type="CDD" id="cd00051">
    <property type="entry name" value="EFh"/>
    <property type="match status" value="1"/>
</dbReference>